<comment type="cofactor">
    <cofactor evidence="2">
        <name>Zn(2+)</name>
        <dbReference type="ChEBI" id="CHEBI:29105"/>
    </cofactor>
</comment>
<dbReference type="GO" id="GO:0004177">
    <property type="term" value="F:aminopeptidase activity"/>
    <property type="evidence" value="ECO:0007669"/>
    <property type="project" value="UniProtKB-KW"/>
</dbReference>
<organism evidence="13">
    <name type="scientific">Salpingoeca rosetta (strain ATCC 50818 / BSB-021)</name>
    <dbReference type="NCBI Taxonomy" id="946362"/>
    <lineage>
        <taxon>Eukaryota</taxon>
        <taxon>Choanoflagellata</taxon>
        <taxon>Craspedida</taxon>
        <taxon>Salpingoecidae</taxon>
        <taxon>Salpingoeca</taxon>
    </lineage>
</organism>
<dbReference type="Gene3D" id="3.40.630.10">
    <property type="entry name" value="Zn peptidases"/>
    <property type="match status" value="1"/>
</dbReference>
<evidence type="ECO:0000313" key="12">
    <source>
        <dbReference type="EMBL" id="EGD72847.1"/>
    </source>
</evidence>
<keyword evidence="13" id="KW-1185">Reference proteome</keyword>
<dbReference type="GO" id="GO:0008237">
    <property type="term" value="F:metallopeptidase activity"/>
    <property type="evidence" value="ECO:0007669"/>
    <property type="project" value="UniProtKB-KW"/>
</dbReference>
<keyword evidence="8 11" id="KW-0378">Hydrolase</keyword>
<dbReference type="GO" id="GO:0005737">
    <property type="term" value="C:cytoplasm"/>
    <property type="evidence" value="ECO:0007669"/>
    <property type="project" value="UniProtKB-ARBA"/>
</dbReference>
<gene>
    <name evidence="12" type="ORF">PTSG_04575</name>
</gene>
<dbReference type="KEGG" id="sre:PTSG_04575"/>
<comment type="catalytic activity">
    <reaction evidence="1">
        <text>Release of an N-terminal aspartate or glutamate from a peptide, with a preference for aspartate.</text>
        <dbReference type="EC" id="3.4.11.21"/>
    </reaction>
</comment>
<dbReference type="InParanoid" id="F2U7U2"/>
<dbReference type="GeneID" id="16075253"/>
<evidence type="ECO:0000256" key="8">
    <source>
        <dbReference type="ARBA" id="ARBA00022801"/>
    </source>
</evidence>
<dbReference type="EC" id="3.4.11.21" evidence="4"/>
<evidence type="ECO:0000256" key="1">
    <source>
        <dbReference type="ARBA" id="ARBA00001335"/>
    </source>
</evidence>
<dbReference type="OrthoDB" id="9880441at2759"/>
<dbReference type="Pfam" id="PF02127">
    <property type="entry name" value="Peptidase_M18"/>
    <property type="match status" value="1"/>
</dbReference>
<evidence type="ECO:0000256" key="5">
    <source>
        <dbReference type="ARBA" id="ARBA00022438"/>
    </source>
</evidence>
<dbReference type="STRING" id="946362.F2U7U2"/>
<reference evidence="12" key="1">
    <citation type="submission" date="2009-08" db="EMBL/GenBank/DDBJ databases">
        <title>Annotation of Salpingoeca rosetta.</title>
        <authorList>
            <consortium name="The Broad Institute Genome Sequencing Platform"/>
            <person name="Russ C."/>
            <person name="Cuomo C."/>
            <person name="Burger G."/>
            <person name="Gray M.W."/>
            <person name="Holland P.W.H."/>
            <person name="King N."/>
            <person name="Lang F.B.F."/>
            <person name="Roger A.J."/>
            <person name="Ruiz-Trillo I."/>
            <person name="Young S.K."/>
            <person name="Zeng Q."/>
            <person name="Gargeya S."/>
            <person name="Alvarado L."/>
            <person name="Berlin A."/>
            <person name="Chapman S.B."/>
            <person name="Chen Z."/>
            <person name="Freedman E."/>
            <person name="Gellesch M."/>
            <person name="Goldberg J."/>
            <person name="Griggs A."/>
            <person name="Gujja S."/>
            <person name="Heilman E."/>
            <person name="Heiman D."/>
            <person name="Howarth C."/>
            <person name="Mehta T."/>
            <person name="Neiman D."/>
            <person name="Pearson M."/>
            <person name="Roberts A."/>
            <person name="Saif S."/>
            <person name="Shea T."/>
            <person name="Shenoy N."/>
            <person name="Sisk P."/>
            <person name="Stolte C."/>
            <person name="Sykes S."/>
            <person name="White J."/>
            <person name="Yandava C."/>
            <person name="Haas B."/>
            <person name="Nusbaum C."/>
            <person name="Birren B."/>
        </authorList>
    </citation>
    <scope>NUCLEOTIDE SEQUENCE [LARGE SCALE GENOMIC DNA]</scope>
    <source>
        <strain evidence="12">ATCC 50818</strain>
    </source>
</reference>
<dbReference type="FunFam" id="2.30.250.10:FF:000001">
    <property type="entry name" value="Aspartyl aminopeptidase 1"/>
    <property type="match status" value="1"/>
</dbReference>
<evidence type="ECO:0000256" key="9">
    <source>
        <dbReference type="ARBA" id="ARBA00022833"/>
    </source>
</evidence>
<dbReference type="MEROPS" id="M18.002"/>
<dbReference type="NCBIfam" id="NF002759">
    <property type="entry name" value="PRK02813.1"/>
    <property type="match status" value="1"/>
</dbReference>
<dbReference type="InterPro" id="IPR001948">
    <property type="entry name" value="Peptidase_M18"/>
</dbReference>
<dbReference type="Gene3D" id="2.30.250.10">
    <property type="entry name" value="Aminopeptidase i, Domain 2"/>
    <property type="match status" value="1"/>
</dbReference>
<dbReference type="PANTHER" id="PTHR28570:SF3">
    <property type="entry name" value="ASPARTYL AMINOPEPTIDASE"/>
    <property type="match status" value="1"/>
</dbReference>
<protein>
    <recommendedName>
        <fullName evidence="4">aspartyl aminopeptidase</fullName>
        <ecNumber evidence="4">3.4.11.21</ecNumber>
    </recommendedName>
</protein>
<dbReference type="SUPFAM" id="SSF53187">
    <property type="entry name" value="Zn-dependent exopeptidases"/>
    <property type="match status" value="1"/>
</dbReference>
<accession>F2U7U2</accession>
<dbReference type="OMA" id="GPILKVN"/>
<comment type="similarity">
    <text evidence="3 11">Belongs to the peptidase M18 family.</text>
</comment>
<evidence type="ECO:0000256" key="4">
    <source>
        <dbReference type="ARBA" id="ARBA00011965"/>
    </source>
</evidence>
<evidence type="ECO:0000313" key="13">
    <source>
        <dbReference type="Proteomes" id="UP000007799"/>
    </source>
</evidence>
<keyword evidence="5 11" id="KW-0031">Aminopeptidase</keyword>
<dbReference type="PRINTS" id="PR00932">
    <property type="entry name" value="AMINO1PTASE"/>
</dbReference>
<keyword evidence="10 11" id="KW-0482">Metalloprotease</keyword>
<keyword evidence="6 11" id="KW-0645">Protease</keyword>
<evidence type="ECO:0000256" key="6">
    <source>
        <dbReference type="ARBA" id="ARBA00022670"/>
    </source>
</evidence>
<evidence type="ECO:0000256" key="3">
    <source>
        <dbReference type="ARBA" id="ARBA00008290"/>
    </source>
</evidence>
<sequence length="469" mass="51078">MAMDFKASADKFIKFVNASPSPFHAVQASKAALIEAGFKEIRERDAWETKPLGKYFFTRNQSTLVAFAVGGNFKPGNAFTVIGAHTDSPCLKVKPNSKLSKAGYLSVGVECYGGGLWNTWFDRDLSLAGRVMVRQPDGNFAHKLIRVDKPILRVPNLAIHLNRGIYSDGFKYNKETHLPAILAIAEKQLNAPAKGDADKKEEGKKPFSQDGRHHSMLLEIISKELGCEVKDICDFELCLFDTQPSALGGPADEFVLSPRLDNLESSFCGLEGLIAASSDADLKDDTTTRVLALFDHEEVGSDSAQGAGSSLFEHVLRRLSAGRDGAFEEAVPKSYIISSDMAHAIHPNYPEKHEANHQPMMNAGPVIKFNTNQRYATNAVTALILRRVAEIADVPLQDVMVRNDSACGSTIGPILSAGLGIRTIDIGNAQLAMHSIREMGGSHDIAYAVTLFKTFYCKFAEVDASVTVE</sequence>
<evidence type="ECO:0000256" key="2">
    <source>
        <dbReference type="ARBA" id="ARBA00001947"/>
    </source>
</evidence>
<dbReference type="PANTHER" id="PTHR28570">
    <property type="entry name" value="ASPARTYL AMINOPEPTIDASE"/>
    <property type="match status" value="1"/>
</dbReference>
<dbReference type="RefSeq" id="XP_004994670.1">
    <property type="nucleotide sequence ID" value="XM_004994613.1"/>
</dbReference>
<evidence type="ECO:0000256" key="10">
    <source>
        <dbReference type="ARBA" id="ARBA00023049"/>
    </source>
</evidence>
<name>F2U7U2_SALR5</name>
<dbReference type="eggNOG" id="KOG2596">
    <property type="taxonomic scope" value="Eukaryota"/>
</dbReference>
<dbReference type="GO" id="GO:0006508">
    <property type="term" value="P:proteolysis"/>
    <property type="evidence" value="ECO:0007669"/>
    <property type="project" value="UniProtKB-KW"/>
</dbReference>
<dbReference type="AlphaFoldDB" id="F2U7U2"/>
<dbReference type="CDD" id="cd05658">
    <property type="entry name" value="M18_DAP"/>
    <property type="match status" value="1"/>
</dbReference>
<keyword evidence="9 11" id="KW-0862">Zinc</keyword>
<keyword evidence="7 11" id="KW-0479">Metal-binding</keyword>
<dbReference type="Proteomes" id="UP000007799">
    <property type="component" value="Unassembled WGS sequence"/>
</dbReference>
<evidence type="ECO:0000256" key="11">
    <source>
        <dbReference type="RuleBase" id="RU004386"/>
    </source>
</evidence>
<dbReference type="SUPFAM" id="SSF101821">
    <property type="entry name" value="Aminopeptidase/glucanase lid domain"/>
    <property type="match status" value="1"/>
</dbReference>
<dbReference type="FunCoup" id="F2U7U2">
    <property type="interactions" value="1337"/>
</dbReference>
<dbReference type="GO" id="GO:0008270">
    <property type="term" value="F:zinc ion binding"/>
    <property type="evidence" value="ECO:0007669"/>
    <property type="project" value="InterPro"/>
</dbReference>
<dbReference type="InterPro" id="IPR023358">
    <property type="entry name" value="Peptidase_M18_dom2"/>
</dbReference>
<dbReference type="EMBL" id="GL832964">
    <property type="protein sequence ID" value="EGD72847.1"/>
    <property type="molecule type" value="Genomic_DNA"/>
</dbReference>
<evidence type="ECO:0000256" key="7">
    <source>
        <dbReference type="ARBA" id="ARBA00022723"/>
    </source>
</evidence>
<proteinExistence type="inferred from homology"/>